<keyword evidence="6" id="KW-1185">Reference proteome</keyword>
<dbReference type="Proteomes" id="UP000265581">
    <property type="component" value="Unassembled WGS sequence"/>
</dbReference>
<feature type="signal peptide" evidence="3">
    <location>
        <begin position="1"/>
        <end position="40"/>
    </location>
</feature>
<dbReference type="Pfam" id="PF07679">
    <property type="entry name" value="I-set"/>
    <property type="match status" value="1"/>
</dbReference>
<comment type="caution">
    <text evidence="5">The sequence shown here is derived from an EMBL/GenBank/DDBJ whole genome shotgun (WGS) entry which is preliminary data.</text>
</comment>
<feature type="region of interest" description="Disordered" evidence="2">
    <location>
        <begin position="913"/>
        <end position="938"/>
    </location>
</feature>
<dbReference type="GO" id="GO:0005509">
    <property type="term" value="F:calcium ion binding"/>
    <property type="evidence" value="ECO:0007669"/>
    <property type="project" value="InterPro"/>
</dbReference>
<evidence type="ECO:0000313" key="6">
    <source>
        <dbReference type="Proteomes" id="UP000265581"/>
    </source>
</evidence>
<dbReference type="EMBL" id="QUBR01000001">
    <property type="protein sequence ID" value="REK72997.1"/>
    <property type="molecule type" value="Genomic_DNA"/>
</dbReference>
<dbReference type="SUPFAM" id="SSF48726">
    <property type="entry name" value="Immunoglobulin"/>
    <property type="match status" value="2"/>
</dbReference>
<dbReference type="InterPro" id="IPR036179">
    <property type="entry name" value="Ig-like_dom_sf"/>
</dbReference>
<keyword evidence="1" id="KW-0677">Repeat</keyword>
<name>A0A371PAQ9_9ACTN</name>
<dbReference type="InterPro" id="IPR015919">
    <property type="entry name" value="Cadherin-like_sf"/>
</dbReference>
<feature type="chain" id="PRO_5017026901" description="Ig-like domain-containing protein" evidence="3">
    <location>
        <begin position="41"/>
        <end position="1657"/>
    </location>
</feature>
<dbReference type="Gene3D" id="2.60.40.10">
    <property type="entry name" value="Immunoglobulins"/>
    <property type="match status" value="9"/>
</dbReference>
<dbReference type="InterPro" id="IPR050964">
    <property type="entry name" value="Striated_Muscle_Regulatory"/>
</dbReference>
<sequence length="1657" mass="162818">MQGRPMSAQRTPTTKLLTTTLVTCLLAGTLALVGAAPASAATSLTVTTTADVAANAGACGSTSVTAPSGPLSLREATCLANNIGGTATITVPAGRYVLASGELQIGKAVGQDVRLAGAGAGSTIIDGDGKSRVLDLDPNIVGGVAVSISGVTVTGGADSTFGGAGIIGGSGNSTAADTLSITNSVITGNVANAANQSSSNKPGGGVQFIGGSLTITSSTISGNSSYSSPGAGVAYYAQGQGSGESLTITGTTFSSNQATSSNESVSNGGGGLAVGSPASTPLSVTASRFVGNSVTGTTARADGGAIRQDGGVLTVSRSTFTGNEVKGGAGARGGAVEVLRGRATLRHNRLTGNVAATGTAVHAASGAGSVDAELNWFGCNDGPGSAGCDTVASDGTAVDVTPRLVVKASASPSTVTGPNGTSTIKASLLADSAGGAVSPSDLTAFDGLPVAWSSPKPTPATVGASSSNLSGGVASVSYGSATSSGAGSVSASLDNATTTADVVVQRPATITTNPSDASVSVGEQATFTVAAAGYPAPTVQWQRSTDGGSGYADIDGATSTTYSLTTTATDNGNRYRAVATNGVGQPATSTAATLTVGGPASFTSSDTKAFVVGSADSFTVTTSGFPAVTAITRSGALPAGLTFTDNGDGTATIAGTPDAGTAGSYPITLTAVNGRTPAGTQTLTIRVDQKPSVTTDPADKTVTPGTSVSFTAAASGAPAPTVQWQRSTNGGASFTNVAGATSPTYTFTAVRGDDGNQYRAVFTNTRDSATSTAATLYVGTAPSFTSTDHASFAVGTAGTFTVATEGTPDATVSATSTLPSWLTVTDNGDGTATLAGTAPKGSGGTLTVDLRAANGFSPAATQTFTLTVNELPSITSADGATFAAGKADSFTVTTSAGYPTARTLAKTGSLPKGVTFTDNGDGTATLAGTPDAGTGGSYPLTLTATSAAGSRQQSFTLSVTESPTITSDDQATFAAGESGSFDVTTAGGYPTSVALTASGVPSWATFTDNGDGTASLTGKPAASDSGAASVVVTADNGSAPPTKQTLTVSVTTVPTFTSEDSAKLTVGTEGSFTITATGYPAPKLTIDGDLPSGVTATENSNGSVTLSGTPAAGSADRYSVKVTAKSSSGTTEQTLVIDVVKAAQAITVTSIAPDAPVVGQSYTPAATAPGGTVAVSIGSGTTDGACSLAGGVVSFDHAGTCVIAFDQAGDGTYSAAPQLTQTIVVSTIATTVGVTTSESPTVYGQPATATATVSHVGGDAVVGSVQFSVDGDALGSPVAVSSGTAKSPELRDADGRPLAPGSHQVKATFVPTDAVRYAGGENVVTQVVGKAATTTSVTVDPASVSAKVVATSPGQGTPTGTVTFSVGGDEIGTAPLVDGVARLKQAVPTGLARQVAAVYDGDTMFTGSSTSVTRSDPTITATVASARAKTGYGWYGAPVTVSFTCTTNGAELTEPCPSPVRIGRGAGQSVTRTIASTDGGVATVVVGGINVDDQRPTLKIRGVKSGRVYGGKAPRATCAAKDALSGVASCKVTQRKRGTVTTVTATATDKAGNQRSRSVRYRTSIVTLDGATFRNGAYDVKRGRTYTLVVMAGSRPTYYEAEVAPRTPRKPGGLMRPAGHDRYALGVTMKDLRGRTYWNLGVKVGKKMHVVRVRARG</sequence>
<reference evidence="5 6" key="1">
    <citation type="submission" date="2018-08" db="EMBL/GenBank/DDBJ databases">
        <title>Aeromicrobium sp. M2KJ-4, whole genome shotgun sequence.</title>
        <authorList>
            <person name="Tuo L."/>
        </authorList>
    </citation>
    <scope>NUCLEOTIDE SEQUENCE [LARGE SCALE GENOMIC DNA]</scope>
    <source>
        <strain evidence="5 6">M2KJ-4</strain>
    </source>
</reference>
<dbReference type="InterPro" id="IPR003599">
    <property type="entry name" value="Ig_sub"/>
</dbReference>
<accession>A0A371PAQ9</accession>
<dbReference type="PROSITE" id="PS50835">
    <property type="entry name" value="IG_LIKE"/>
    <property type="match status" value="2"/>
</dbReference>
<gene>
    <name evidence="5" type="ORF">DX116_05245</name>
</gene>
<feature type="domain" description="Ig-like" evidence="4">
    <location>
        <begin position="691"/>
        <end position="777"/>
    </location>
</feature>
<dbReference type="SUPFAM" id="SSF51126">
    <property type="entry name" value="Pectin lyase-like"/>
    <property type="match status" value="1"/>
</dbReference>
<dbReference type="SUPFAM" id="SSF49313">
    <property type="entry name" value="Cadherin-like"/>
    <property type="match status" value="5"/>
</dbReference>
<dbReference type="SMART" id="SM00409">
    <property type="entry name" value="IG"/>
    <property type="match status" value="2"/>
</dbReference>
<dbReference type="InterPro" id="IPR013783">
    <property type="entry name" value="Ig-like_fold"/>
</dbReference>
<dbReference type="GO" id="GO:0005975">
    <property type="term" value="P:carbohydrate metabolic process"/>
    <property type="evidence" value="ECO:0007669"/>
    <property type="project" value="UniProtKB-ARBA"/>
</dbReference>
<dbReference type="PANTHER" id="PTHR13817">
    <property type="entry name" value="TITIN"/>
    <property type="match status" value="1"/>
</dbReference>
<dbReference type="Pfam" id="PF13927">
    <property type="entry name" value="Ig_3"/>
    <property type="match status" value="1"/>
</dbReference>
<evidence type="ECO:0000256" key="1">
    <source>
        <dbReference type="ARBA" id="ARBA00022737"/>
    </source>
</evidence>
<dbReference type="GO" id="GO:0016020">
    <property type="term" value="C:membrane"/>
    <property type="evidence" value="ECO:0007669"/>
    <property type="project" value="InterPro"/>
</dbReference>
<keyword evidence="3" id="KW-0732">Signal</keyword>
<feature type="region of interest" description="Disordered" evidence="2">
    <location>
        <begin position="1279"/>
        <end position="1303"/>
    </location>
</feature>
<proteinExistence type="predicted"/>
<organism evidence="5 6">
    <name type="scientific">Aeromicrobium endophyticum</name>
    <dbReference type="NCBI Taxonomy" id="2292704"/>
    <lineage>
        <taxon>Bacteria</taxon>
        <taxon>Bacillati</taxon>
        <taxon>Actinomycetota</taxon>
        <taxon>Actinomycetes</taxon>
        <taxon>Propionibacteriales</taxon>
        <taxon>Nocardioidaceae</taxon>
        <taxon>Aeromicrobium</taxon>
    </lineage>
</organism>
<evidence type="ECO:0000313" key="5">
    <source>
        <dbReference type="EMBL" id="REK72997.1"/>
    </source>
</evidence>
<feature type="domain" description="Ig-like" evidence="4">
    <location>
        <begin position="507"/>
        <end position="595"/>
    </location>
</feature>
<protein>
    <recommendedName>
        <fullName evidence="4">Ig-like domain-containing protein</fullName>
    </recommendedName>
</protein>
<dbReference type="InterPro" id="IPR011050">
    <property type="entry name" value="Pectin_lyase_fold/virulence"/>
</dbReference>
<evidence type="ECO:0000259" key="4">
    <source>
        <dbReference type="PROSITE" id="PS50835"/>
    </source>
</evidence>
<dbReference type="PANTHER" id="PTHR13817:SF166">
    <property type="entry name" value="NEURONAL IGCAM-RELATED"/>
    <property type="match status" value="1"/>
</dbReference>
<dbReference type="InterPro" id="IPR007110">
    <property type="entry name" value="Ig-like_dom"/>
</dbReference>
<dbReference type="InterPro" id="IPR013098">
    <property type="entry name" value="Ig_I-set"/>
</dbReference>
<evidence type="ECO:0000256" key="3">
    <source>
        <dbReference type="SAM" id="SignalP"/>
    </source>
</evidence>
<evidence type="ECO:0000256" key="2">
    <source>
        <dbReference type="SAM" id="MobiDB-lite"/>
    </source>
</evidence>
<dbReference type="Pfam" id="PF05345">
    <property type="entry name" value="He_PIG"/>
    <property type="match status" value="1"/>
</dbReference>